<keyword evidence="6" id="KW-1185">Reference proteome</keyword>
<evidence type="ECO:0000313" key="5">
    <source>
        <dbReference type="EMBL" id="KOX72510.1"/>
    </source>
</evidence>
<feature type="region of interest" description="Disordered" evidence="3">
    <location>
        <begin position="1"/>
        <end position="26"/>
    </location>
</feature>
<sequence>MHSTAARVNRSTIQSSISTSAPSSFVHPQQQQILYGPITNPTITLQPCGNGLHSSCIYPGAQRNTGLSNPAPLHIQGKSSRWPPKNKLVRNQQYYRQQQQQQHIQQQLSYSPKPLVLYDQTTNNAPPLAPTTSFLIASSTYTHGSFSGDQYSNSGVTLIPQPYFKPPDVQTFCLIQDRQNIQQEQPSHSSYYNISNTCNLQAINSTSAFQFPNLSPYAATANFTNSQITGPVQTIHSNQIFPNPPANLVYGSLQRDKPVVSSATLDISPLKISKSKIPIVNTEWPSQTIISPSNNLFNIKPNADDETNQKIIANSLEKITSNVSTKTQEEHYSDESSASFDFTIEAEKMVSALCNISSNDINKEEMKTEKSNSTPLFNGAGDTALNKNSWFAEFCTDYGTGTSIAIQTDGPCLDRTQYPELLRKVIYWGCTESEILLNNSSKTNAKCNWLRNLCTATKTAVTKSSTCFPIFAGDRVFVGDLINALLRISNGWLILDNYLNKQHYPSLKNKFDCELLRCFRLWEESTHELLNQIVHTFLMLGENGDVSNFEQKSESFGISFPGDVSIYTNRDLFDSSSTMIMSKQKSDNKRNSQDSYNGAQLSAGNLRNFSLYNVNQEKQSSQKESKLRRHAKSGNQANSRFRSRRNSSSAKTDMSAQSVNAEFFHLKSKILTESNQDTSRQWSFKKKKQEFPENKVSSQENVDTIFRLRRQLDENCESNYAQKCLSRMESSFLNPPITLESMYFPSTNEHENFYHNYAVCPPYAVDYDNKNSKNFEQNHRNKTNMDLVYVGKSSTNQLELAAVPKETANLSAWFASMRNADNRQMPFMNLTDMNTETVIPRGSTRPEMLKNTMDLNNCIRQLHIDANRQFQTLQNIQNVQTAPWNTYNLINNRTQVQQVSEEYDSSEDVRVYMKPGSYNVPKKRHQRRSNRRLENSSRNAVNGSSNNHRSHYINNKEKTFCTPASSTPVSRFTTSISNNVNTSANIMKVSFPATPIVPPPIFSLENSPTILKRSDTCNYTMSEDVTWKAACASAEILLEALNVKEDANFKKTEINSIDVIEKFDNVKKNNNDDMTFQAMQDQERSFLKNLKDNNDGCDGISSYEASEDDSGSTNHFSPNTSINEALQLPGNNNGSSKMNVKTDSWLIKTLNNANMANKQKRRKNSTIPHSSESSNSSVTENEQTIPVVSLVTNSTVTTVATTVKNLQQTINSRKSCISLNNDQTTSEETKRVIGKATYSETVRRYTSLSTSLSEKKEFCKKSKLNIANVSTICSTVIPIPGRKCQRKDFEKSYYLLHNRSCKCSGKRTTKNCDVNNSQMEETSISTVAIKHGKKKENAGCVEFLDGKFGGKVSDRGWSVWYSSKRKQSLSPLALSKLEMIHQTVWQMEEAEVFKCPSSENNSDKQSSSYTIEDYCKVIKSPMFLETVEYKLKNRVYHKVEHVVRDFRRIVYNSKLYHKDDHDRVKTIETLSKKLEELFEEHFASWDFDNISGSPRESSPVLHRFKTAGQKSVTGRYSNTKKYSSSSIIDNI</sequence>
<dbReference type="EMBL" id="KQ435819">
    <property type="protein sequence ID" value="KOX72510.1"/>
    <property type="molecule type" value="Genomic_DNA"/>
</dbReference>
<feature type="region of interest" description="Disordered" evidence="3">
    <location>
        <begin position="580"/>
        <end position="599"/>
    </location>
</feature>
<name>A0A0M8ZWF8_9HYME</name>
<reference evidence="5 6" key="1">
    <citation type="submission" date="2015-07" db="EMBL/GenBank/DDBJ databases">
        <title>The genome of Melipona quadrifasciata.</title>
        <authorList>
            <person name="Pan H."/>
            <person name="Kapheim K."/>
        </authorList>
    </citation>
    <scope>NUCLEOTIDE SEQUENCE [LARGE SCALE GENOMIC DNA]</scope>
    <source>
        <strain evidence="5">0111107301</strain>
        <tissue evidence="5">Whole body</tissue>
    </source>
</reference>
<accession>A0A0M8ZWF8</accession>
<keyword evidence="1 2" id="KW-0103">Bromodomain</keyword>
<feature type="domain" description="Bromo" evidence="4">
    <location>
        <begin position="1385"/>
        <end position="1464"/>
    </location>
</feature>
<feature type="compositionally biased region" description="Polar residues" evidence="3">
    <location>
        <begin position="1111"/>
        <end position="1135"/>
    </location>
</feature>
<dbReference type="Proteomes" id="UP000053105">
    <property type="component" value="Unassembled WGS sequence"/>
</dbReference>
<evidence type="ECO:0000313" key="6">
    <source>
        <dbReference type="Proteomes" id="UP000053105"/>
    </source>
</evidence>
<dbReference type="Pfam" id="PF00439">
    <property type="entry name" value="Bromodomain"/>
    <property type="match status" value="1"/>
</dbReference>
<dbReference type="SMART" id="SM00297">
    <property type="entry name" value="BROMO"/>
    <property type="match status" value="1"/>
</dbReference>
<dbReference type="STRING" id="166423.A0A0M8ZWF8"/>
<feature type="compositionally biased region" description="Low complexity" evidence="3">
    <location>
        <begin position="11"/>
        <end position="24"/>
    </location>
</feature>
<proteinExistence type="predicted"/>
<organism evidence="5 6">
    <name type="scientific">Melipona quadrifasciata</name>
    <dbReference type="NCBI Taxonomy" id="166423"/>
    <lineage>
        <taxon>Eukaryota</taxon>
        <taxon>Metazoa</taxon>
        <taxon>Ecdysozoa</taxon>
        <taxon>Arthropoda</taxon>
        <taxon>Hexapoda</taxon>
        <taxon>Insecta</taxon>
        <taxon>Pterygota</taxon>
        <taxon>Neoptera</taxon>
        <taxon>Endopterygota</taxon>
        <taxon>Hymenoptera</taxon>
        <taxon>Apocrita</taxon>
        <taxon>Aculeata</taxon>
        <taxon>Apoidea</taxon>
        <taxon>Anthophila</taxon>
        <taxon>Apidae</taxon>
        <taxon>Melipona</taxon>
    </lineage>
</organism>
<evidence type="ECO:0000256" key="3">
    <source>
        <dbReference type="SAM" id="MobiDB-lite"/>
    </source>
</evidence>
<dbReference type="InterPro" id="IPR036427">
    <property type="entry name" value="Bromodomain-like_sf"/>
</dbReference>
<feature type="compositionally biased region" description="Basic residues" evidence="3">
    <location>
        <begin position="921"/>
        <end position="930"/>
    </location>
</feature>
<feature type="region of interest" description="Disordered" evidence="3">
    <location>
        <begin position="1153"/>
        <end position="1182"/>
    </location>
</feature>
<dbReference type="OrthoDB" id="1742084at2759"/>
<gene>
    <name evidence="5" type="ORF">WN51_03104</name>
</gene>
<feature type="compositionally biased region" description="Low complexity" evidence="3">
    <location>
        <begin position="1165"/>
        <end position="1182"/>
    </location>
</feature>
<feature type="region of interest" description="Disordered" evidence="3">
    <location>
        <begin position="1098"/>
        <end position="1135"/>
    </location>
</feature>
<protein>
    <recommendedName>
        <fullName evidence="4">Bromo domain-containing protein</fullName>
    </recommendedName>
</protein>
<dbReference type="Gene3D" id="1.20.920.10">
    <property type="entry name" value="Bromodomain-like"/>
    <property type="match status" value="1"/>
</dbReference>
<dbReference type="InterPro" id="IPR001487">
    <property type="entry name" value="Bromodomain"/>
</dbReference>
<evidence type="ECO:0000256" key="2">
    <source>
        <dbReference type="PROSITE-ProRule" id="PRU00035"/>
    </source>
</evidence>
<dbReference type="SUPFAM" id="SSF47370">
    <property type="entry name" value="Bromodomain"/>
    <property type="match status" value="1"/>
</dbReference>
<evidence type="ECO:0000256" key="1">
    <source>
        <dbReference type="ARBA" id="ARBA00023117"/>
    </source>
</evidence>
<evidence type="ECO:0000259" key="4">
    <source>
        <dbReference type="PROSITE" id="PS50014"/>
    </source>
</evidence>
<feature type="region of interest" description="Disordered" evidence="3">
    <location>
        <begin position="913"/>
        <end position="950"/>
    </location>
</feature>
<feature type="region of interest" description="Disordered" evidence="3">
    <location>
        <begin position="617"/>
        <end position="654"/>
    </location>
</feature>
<dbReference type="PROSITE" id="PS50014">
    <property type="entry name" value="BROMODOMAIN_2"/>
    <property type="match status" value="1"/>
</dbReference>